<evidence type="ECO:0000313" key="2">
    <source>
        <dbReference type="EMBL" id="MDK6029545.1"/>
    </source>
</evidence>
<evidence type="ECO:0000313" key="3">
    <source>
        <dbReference type="Proteomes" id="UP001529235"/>
    </source>
</evidence>
<reference evidence="2 3" key="1">
    <citation type="submission" date="2023-05" db="EMBL/GenBank/DDBJ databases">
        <title>A new hyperthermophilic archaea 'Ignisphaera cupida' sp. nov. and description of the family 'Ignisphaeraceae' fam. nov.</title>
        <authorList>
            <person name="Podosokorskaya O.A."/>
            <person name="Elcheninov A.G."/>
            <person name="Klukina A."/>
            <person name="Merkel A.Y."/>
        </authorList>
    </citation>
    <scope>NUCLEOTIDE SEQUENCE [LARGE SCALE GENOMIC DNA]</scope>
    <source>
        <strain evidence="2 3">4213-co</strain>
    </source>
</reference>
<comment type="caution">
    <text evidence="2">The sequence shown here is derived from an EMBL/GenBank/DDBJ whole genome shotgun (WGS) entry which is preliminary data.</text>
</comment>
<sequence>KVNGVNVWPTAVEEVLMKEPLVAPYYQIVIERDNALDKMTVFVESAKPLSPADKEFLEKKLQRDLREVIIVTPIVKIVEPGTLPRFDGKPKVVIDKRSL</sequence>
<dbReference type="Pfam" id="PF14535">
    <property type="entry name" value="AMP-binding_C_2"/>
    <property type="match status" value="1"/>
</dbReference>
<evidence type="ECO:0000259" key="1">
    <source>
        <dbReference type="Pfam" id="PF14535"/>
    </source>
</evidence>
<name>A0ABD4ZB68_9CREN</name>
<dbReference type="InterPro" id="IPR028154">
    <property type="entry name" value="AMP-dep_Lig_C"/>
</dbReference>
<proteinExistence type="predicted"/>
<dbReference type="Gene3D" id="3.30.300.30">
    <property type="match status" value="1"/>
</dbReference>
<dbReference type="EMBL" id="JASNVW010000013">
    <property type="protein sequence ID" value="MDK6029545.1"/>
    <property type="molecule type" value="Genomic_DNA"/>
</dbReference>
<dbReference type="Proteomes" id="UP001529235">
    <property type="component" value="Unassembled WGS sequence"/>
</dbReference>
<dbReference type="SUPFAM" id="SSF56801">
    <property type="entry name" value="Acetyl-CoA synthetase-like"/>
    <property type="match status" value="1"/>
</dbReference>
<protein>
    <recommendedName>
        <fullName evidence="1">AMP-dependent ligase C-terminal domain-containing protein</fullName>
    </recommendedName>
</protein>
<accession>A0ABD4ZB68</accession>
<feature type="non-terminal residue" evidence="2">
    <location>
        <position position="1"/>
    </location>
</feature>
<feature type="domain" description="AMP-dependent ligase C-terminal" evidence="1">
    <location>
        <begin position="4"/>
        <end position="97"/>
    </location>
</feature>
<dbReference type="AlphaFoldDB" id="A0ABD4ZB68"/>
<dbReference type="InterPro" id="IPR045851">
    <property type="entry name" value="AMP-bd_C_sf"/>
</dbReference>
<organism evidence="2 3">
    <name type="scientific">Ignisphaera cupida</name>
    <dbReference type="NCBI Taxonomy" id="3050454"/>
    <lineage>
        <taxon>Archaea</taxon>
        <taxon>Thermoproteota</taxon>
        <taxon>Thermoprotei</taxon>
        <taxon>Desulfurococcales</taxon>
        <taxon>Desulfurococcaceae</taxon>
        <taxon>Ignisphaera</taxon>
    </lineage>
</organism>
<keyword evidence="3" id="KW-1185">Reference proteome</keyword>
<gene>
    <name evidence="2" type="ORF">QPL79_09230</name>
</gene>